<name>A0ABS4H9A7_9BACI</name>
<organism evidence="1 2">
    <name type="scientific">Virgibacillus litoralis</name>
    <dbReference type="NCBI Taxonomy" id="578221"/>
    <lineage>
        <taxon>Bacteria</taxon>
        <taxon>Bacillati</taxon>
        <taxon>Bacillota</taxon>
        <taxon>Bacilli</taxon>
        <taxon>Bacillales</taxon>
        <taxon>Bacillaceae</taxon>
        <taxon>Virgibacillus</taxon>
    </lineage>
</organism>
<comment type="caution">
    <text evidence="1">The sequence shown here is derived from an EMBL/GenBank/DDBJ whole genome shotgun (WGS) entry which is preliminary data.</text>
</comment>
<dbReference type="RefSeq" id="WP_209479081.1">
    <property type="nucleotide sequence ID" value="NZ_JAGGKK010000001.1"/>
</dbReference>
<keyword evidence="2" id="KW-1185">Reference proteome</keyword>
<evidence type="ECO:0000313" key="1">
    <source>
        <dbReference type="EMBL" id="MBP1947463.1"/>
    </source>
</evidence>
<dbReference type="EMBL" id="JAGGKK010000001">
    <property type="protein sequence ID" value="MBP1947463.1"/>
    <property type="molecule type" value="Genomic_DNA"/>
</dbReference>
<proteinExistence type="predicted"/>
<sequence>MSTEEADAIVFGRDEYPSVSILMPSENARDTKVKEIKVLGKSAKAVTYVENFTGNFSKQYMYWTAYTNEEPVVEDFKVIME</sequence>
<protein>
    <submittedName>
        <fullName evidence="1">Uncharacterized protein</fullName>
    </submittedName>
</protein>
<evidence type="ECO:0000313" key="2">
    <source>
        <dbReference type="Proteomes" id="UP001519328"/>
    </source>
</evidence>
<reference evidence="1 2" key="1">
    <citation type="submission" date="2021-03" db="EMBL/GenBank/DDBJ databases">
        <title>Genomic Encyclopedia of Type Strains, Phase IV (KMG-IV): sequencing the most valuable type-strain genomes for metagenomic binning, comparative biology and taxonomic classification.</title>
        <authorList>
            <person name="Goeker M."/>
        </authorList>
    </citation>
    <scope>NUCLEOTIDE SEQUENCE [LARGE SCALE GENOMIC DNA]</scope>
    <source>
        <strain evidence="1 2">DSM 21085</strain>
    </source>
</reference>
<accession>A0ABS4H9A7</accession>
<dbReference type="Proteomes" id="UP001519328">
    <property type="component" value="Unassembled WGS sequence"/>
</dbReference>
<gene>
    <name evidence="1" type="ORF">J2Z82_000386</name>
</gene>